<dbReference type="InterPro" id="IPR040754">
    <property type="entry name" value="PreAtp-grasp"/>
</dbReference>
<dbReference type="Pfam" id="PF18604">
    <property type="entry name" value="PreAtp-grasp"/>
    <property type="match status" value="1"/>
</dbReference>
<dbReference type="AlphaFoldDB" id="A0A1I2MGW3"/>
<feature type="domain" description="ATP-grasp" evidence="2">
    <location>
        <begin position="163"/>
        <end position="357"/>
    </location>
</feature>
<dbReference type="RefSeq" id="WP_143120723.1">
    <property type="nucleotide sequence ID" value="NZ_FONG01000035.1"/>
</dbReference>
<dbReference type="OrthoDB" id="581833at2"/>
<name>A0A1I2MGW3_9ACTN</name>
<dbReference type="GO" id="GO:0046872">
    <property type="term" value="F:metal ion binding"/>
    <property type="evidence" value="ECO:0007669"/>
    <property type="project" value="InterPro"/>
</dbReference>
<keyword evidence="1" id="KW-0547">Nucleotide-binding</keyword>
<dbReference type="PROSITE" id="PS50975">
    <property type="entry name" value="ATP_GRASP"/>
    <property type="match status" value="1"/>
</dbReference>
<dbReference type="InterPro" id="IPR011761">
    <property type="entry name" value="ATP-grasp"/>
</dbReference>
<sequence>MAPRDSDTPSLIVLANFASALAVDLWEQGAVGQWARQAPREVWLTRPGDVLLTPVPVSEPFARYACGLTGVPRETVRIVTFRDRPGLAAADTVRTTPGLTDDLRAHAAARPGTRLLPLALDAPTLALAADLGIPVSPCGRSGPPVGAEALAVAALCNTKAGFRSAARETGIRVPYGHDCRGDELADTVRAVLRRSAAGRAVVKPDRSAGGHGLRFVARGDALPEAADADSRWTVEEYVPHTASVSAQFLALPTGPRPLFDGVMRTEDGAFTGYRAPLDGRVPAAVRAELGRWGAALGRRLIRHGYRGPYDIDAVVGDDGTLYATESNVRRTATTTPYDLVVRLTGGRPVHWSTATAEASGPLTFTDALGRLRARGLDFDSGRGTGALLYADAPGDGVRWRYAAVAASAAARDELEAAVGEAFQGPALQGPA</sequence>
<organism evidence="3 4">
    <name type="scientific">Actinacidiphila alni</name>
    <dbReference type="NCBI Taxonomy" id="380248"/>
    <lineage>
        <taxon>Bacteria</taxon>
        <taxon>Bacillati</taxon>
        <taxon>Actinomycetota</taxon>
        <taxon>Actinomycetes</taxon>
        <taxon>Kitasatosporales</taxon>
        <taxon>Streptomycetaceae</taxon>
        <taxon>Actinacidiphila</taxon>
    </lineage>
</organism>
<dbReference type="SUPFAM" id="SSF56059">
    <property type="entry name" value="Glutathione synthetase ATP-binding domain-like"/>
    <property type="match status" value="1"/>
</dbReference>
<evidence type="ECO:0000313" key="3">
    <source>
        <dbReference type="EMBL" id="SFF90009.1"/>
    </source>
</evidence>
<accession>A0A1I2MGW3</accession>
<proteinExistence type="predicted"/>
<reference evidence="3 4" key="1">
    <citation type="submission" date="2016-10" db="EMBL/GenBank/DDBJ databases">
        <authorList>
            <person name="de Groot N.N."/>
        </authorList>
    </citation>
    <scope>NUCLEOTIDE SEQUENCE [LARGE SCALE GENOMIC DNA]</scope>
    <source>
        <strain evidence="3 4">CGMCC 4.3510</strain>
    </source>
</reference>
<keyword evidence="1" id="KW-0067">ATP-binding</keyword>
<keyword evidence="4" id="KW-1185">Reference proteome</keyword>
<dbReference type="EMBL" id="FONG01000035">
    <property type="protein sequence ID" value="SFF90009.1"/>
    <property type="molecule type" value="Genomic_DNA"/>
</dbReference>
<evidence type="ECO:0000256" key="1">
    <source>
        <dbReference type="PROSITE-ProRule" id="PRU00409"/>
    </source>
</evidence>
<dbReference type="STRING" id="380248.SAMN05216251_13531"/>
<protein>
    <recommendedName>
        <fullName evidence="2">ATP-grasp domain-containing protein</fullName>
    </recommendedName>
</protein>
<evidence type="ECO:0000313" key="4">
    <source>
        <dbReference type="Proteomes" id="UP000199323"/>
    </source>
</evidence>
<dbReference type="GO" id="GO:0005524">
    <property type="term" value="F:ATP binding"/>
    <property type="evidence" value="ECO:0007669"/>
    <property type="project" value="UniProtKB-UniRule"/>
</dbReference>
<dbReference type="Proteomes" id="UP000199323">
    <property type="component" value="Unassembled WGS sequence"/>
</dbReference>
<gene>
    <name evidence="3" type="ORF">SAMN05216251_13531</name>
</gene>
<evidence type="ECO:0000259" key="2">
    <source>
        <dbReference type="PROSITE" id="PS50975"/>
    </source>
</evidence>
<dbReference type="Gene3D" id="3.30.470.20">
    <property type="entry name" value="ATP-grasp fold, B domain"/>
    <property type="match status" value="1"/>
</dbReference>